<evidence type="ECO:0000313" key="1">
    <source>
        <dbReference type="EMBL" id="HFK20763.1"/>
    </source>
</evidence>
<dbReference type="EMBL" id="DSTX01000011">
    <property type="protein sequence ID" value="HFK20763.1"/>
    <property type="molecule type" value="Genomic_DNA"/>
</dbReference>
<accession>A0A7C3EWU1</accession>
<organism evidence="1">
    <name type="scientific">Candidatus Methanomethylicus mesodigestus</name>
    <dbReference type="NCBI Taxonomy" id="1867258"/>
    <lineage>
        <taxon>Archaea</taxon>
        <taxon>Thermoproteota</taxon>
        <taxon>Methanosuratincolia</taxon>
        <taxon>Candidatus Methanomethylicales</taxon>
        <taxon>Candidatus Methanomethylicaceae</taxon>
        <taxon>Candidatus Methanomethylicus</taxon>
    </lineage>
</organism>
<protein>
    <submittedName>
        <fullName evidence="1">Ferredoxin</fullName>
    </submittedName>
</protein>
<dbReference type="AlphaFoldDB" id="A0A7C3EWU1"/>
<gene>
    <name evidence="1" type="ORF">ENS19_05700</name>
</gene>
<comment type="caution">
    <text evidence="1">The sequence shown here is derived from an EMBL/GenBank/DDBJ whole genome shotgun (WGS) entry which is preliminary data.</text>
</comment>
<proteinExistence type="predicted"/>
<sequence length="62" mass="6646">MNNMQARRGLGPGGNCVCPKCGEKVPHRAGVPCAEEKCPKCGSSMMREGSYHHKLMVEKGGD</sequence>
<name>A0A7C3EWU1_9CREN</name>
<reference evidence="1" key="1">
    <citation type="journal article" date="2020" name="mSystems">
        <title>Genome- and Community-Level Interaction Insights into Carbon Utilization and Element Cycling Functions of Hydrothermarchaeota in Hydrothermal Sediment.</title>
        <authorList>
            <person name="Zhou Z."/>
            <person name="Liu Y."/>
            <person name="Xu W."/>
            <person name="Pan J."/>
            <person name="Luo Z.H."/>
            <person name="Li M."/>
        </authorList>
    </citation>
    <scope>NUCLEOTIDE SEQUENCE [LARGE SCALE GENOMIC DNA]</scope>
    <source>
        <strain evidence="1">SpSt-468</strain>
    </source>
</reference>